<dbReference type="SUPFAM" id="SSF55781">
    <property type="entry name" value="GAF domain-like"/>
    <property type="match status" value="1"/>
</dbReference>
<dbReference type="AlphaFoldDB" id="X1CEI8"/>
<keyword evidence="5" id="KW-0547">Nucleotide-binding</keyword>
<dbReference type="GO" id="GO:0016020">
    <property type="term" value="C:membrane"/>
    <property type="evidence" value="ECO:0007669"/>
    <property type="project" value="InterPro"/>
</dbReference>
<dbReference type="Pfam" id="PF02518">
    <property type="entry name" value="HATPase_c"/>
    <property type="match status" value="1"/>
</dbReference>
<dbReference type="GO" id="GO:0000155">
    <property type="term" value="F:phosphorelay sensor kinase activity"/>
    <property type="evidence" value="ECO:0007669"/>
    <property type="project" value="InterPro"/>
</dbReference>
<dbReference type="InterPro" id="IPR011712">
    <property type="entry name" value="Sig_transdc_His_kin_sub3_dim/P"/>
</dbReference>
<dbReference type="PANTHER" id="PTHR24421:SF10">
    <property type="entry name" value="NITRATE_NITRITE SENSOR PROTEIN NARQ"/>
    <property type="match status" value="1"/>
</dbReference>
<comment type="caution">
    <text evidence="11">The sequence shown here is derived from an EMBL/GenBank/DDBJ whole genome shotgun (WGS) entry which is preliminary data.</text>
</comment>
<keyword evidence="6" id="KW-0418">Kinase</keyword>
<dbReference type="GO" id="GO:0005524">
    <property type="term" value="F:ATP binding"/>
    <property type="evidence" value="ECO:0007669"/>
    <property type="project" value="UniProtKB-KW"/>
</dbReference>
<keyword evidence="7" id="KW-0067">ATP-binding</keyword>
<comment type="catalytic activity">
    <reaction evidence="1">
        <text>ATP + protein L-histidine = ADP + protein N-phospho-L-histidine.</text>
        <dbReference type="EC" id="2.7.13.3"/>
    </reaction>
</comment>
<keyword evidence="4" id="KW-0808">Transferase</keyword>
<dbReference type="InterPro" id="IPR029016">
    <property type="entry name" value="GAF-like_dom_sf"/>
</dbReference>
<feature type="domain" description="Histidine kinase/HSP90-like ATPase" evidence="8">
    <location>
        <begin position="215"/>
        <end position="261"/>
    </location>
</feature>
<evidence type="ECO:0000256" key="2">
    <source>
        <dbReference type="ARBA" id="ARBA00012438"/>
    </source>
</evidence>
<evidence type="ECO:0000256" key="4">
    <source>
        <dbReference type="ARBA" id="ARBA00022679"/>
    </source>
</evidence>
<dbReference type="Gene3D" id="3.30.450.40">
    <property type="match status" value="1"/>
</dbReference>
<accession>X1CEI8</accession>
<evidence type="ECO:0000259" key="10">
    <source>
        <dbReference type="Pfam" id="PF13185"/>
    </source>
</evidence>
<dbReference type="InterPro" id="IPR050482">
    <property type="entry name" value="Sensor_HK_TwoCompSys"/>
</dbReference>
<dbReference type="CDD" id="cd16917">
    <property type="entry name" value="HATPase_UhpB-NarQ-NarX-like"/>
    <property type="match status" value="1"/>
</dbReference>
<dbReference type="Pfam" id="PF13185">
    <property type="entry name" value="GAF_2"/>
    <property type="match status" value="1"/>
</dbReference>
<proteinExistence type="predicted"/>
<dbReference type="Gene3D" id="3.30.565.10">
    <property type="entry name" value="Histidine kinase-like ATPase, C-terminal domain"/>
    <property type="match status" value="1"/>
</dbReference>
<evidence type="ECO:0000256" key="6">
    <source>
        <dbReference type="ARBA" id="ARBA00022777"/>
    </source>
</evidence>
<dbReference type="InterPro" id="IPR003018">
    <property type="entry name" value="GAF"/>
</dbReference>
<dbReference type="Gene3D" id="1.20.5.1930">
    <property type="match status" value="1"/>
</dbReference>
<feature type="domain" description="GAF" evidence="10">
    <location>
        <begin position="33"/>
        <end position="79"/>
    </location>
</feature>
<feature type="domain" description="Signal transduction histidine kinase subgroup 3 dimerisation and phosphoacceptor" evidence="9">
    <location>
        <begin position="108"/>
        <end position="176"/>
    </location>
</feature>
<dbReference type="EMBL" id="BART01028613">
    <property type="protein sequence ID" value="GAG91502.1"/>
    <property type="molecule type" value="Genomic_DNA"/>
</dbReference>
<evidence type="ECO:0000256" key="7">
    <source>
        <dbReference type="ARBA" id="ARBA00022840"/>
    </source>
</evidence>
<sequence>EGKALKRELIDIIPQFKGLWETERVALKAPGVELLCPIRSKGKLIGILAVGKKQSDSPYSDEEVDLLMTIANEAAVAIENAGMLDSLKNEQLRVRQLLAQAVHTQEEERKRISADLHDSVAQWLAAASYRAQTVNALLSGNDSDEAQDELAAMESTIDKSLKELRRVVTGLRPPALDELGLSHALRQSLEDLKTDGVDCQFSEVGTPVRLPSSTEIAVYRMVQEALTNVRKHADATKVNLRLQFQADKLLVEVRDNGRGFDLSQPWIAPYR</sequence>
<name>X1CEI8_9ZZZZ</name>
<dbReference type="SUPFAM" id="SSF55874">
    <property type="entry name" value="ATPase domain of HSP90 chaperone/DNA topoisomerase II/histidine kinase"/>
    <property type="match status" value="1"/>
</dbReference>
<dbReference type="PANTHER" id="PTHR24421">
    <property type="entry name" value="NITRATE/NITRITE SENSOR PROTEIN NARX-RELATED"/>
    <property type="match status" value="1"/>
</dbReference>
<feature type="non-terminal residue" evidence="11">
    <location>
        <position position="271"/>
    </location>
</feature>
<reference evidence="11" key="1">
    <citation type="journal article" date="2014" name="Front. Microbiol.">
        <title>High frequency of phylogenetically diverse reductive dehalogenase-homologous genes in deep subseafloor sedimentary metagenomes.</title>
        <authorList>
            <person name="Kawai M."/>
            <person name="Futagami T."/>
            <person name="Toyoda A."/>
            <person name="Takaki Y."/>
            <person name="Nishi S."/>
            <person name="Hori S."/>
            <person name="Arai W."/>
            <person name="Tsubouchi T."/>
            <person name="Morono Y."/>
            <person name="Uchiyama I."/>
            <person name="Ito T."/>
            <person name="Fujiyama A."/>
            <person name="Inagaki F."/>
            <person name="Takami H."/>
        </authorList>
    </citation>
    <scope>NUCLEOTIDE SEQUENCE</scope>
    <source>
        <strain evidence="11">Expedition CK06-06</strain>
    </source>
</reference>
<gene>
    <name evidence="11" type="ORF">S01H4_50400</name>
</gene>
<evidence type="ECO:0000256" key="5">
    <source>
        <dbReference type="ARBA" id="ARBA00022741"/>
    </source>
</evidence>
<evidence type="ECO:0000259" key="9">
    <source>
        <dbReference type="Pfam" id="PF07730"/>
    </source>
</evidence>
<dbReference type="InterPro" id="IPR003594">
    <property type="entry name" value="HATPase_dom"/>
</dbReference>
<dbReference type="Pfam" id="PF07730">
    <property type="entry name" value="HisKA_3"/>
    <property type="match status" value="1"/>
</dbReference>
<evidence type="ECO:0000259" key="8">
    <source>
        <dbReference type="Pfam" id="PF02518"/>
    </source>
</evidence>
<evidence type="ECO:0000313" key="11">
    <source>
        <dbReference type="EMBL" id="GAG91502.1"/>
    </source>
</evidence>
<dbReference type="EC" id="2.7.13.3" evidence="2"/>
<organism evidence="11">
    <name type="scientific">marine sediment metagenome</name>
    <dbReference type="NCBI Taxonomy" id="412755"/>
    <lineage>
        <taxon>unclassified sequences</taxon>
        <taxon>metagenomes</taxon>
        <taxon>ecological metagenomes</taxon>
    </lineage>
</organism>
<protein>
    <recommendedName>
        <fullName evidence="2">histidine kinase</fullName>
        <ecNumber evidence="2">2.7.13.3</ecNumber>
    </recommendedName>
</protein>
<evidence type="ECO:0000256" key="3">
    <source>
        <dbReference type="ARBA" id="ARBA00022553"/>
    </source>
</evidence>
<keyword evidence="3" id="KW-0597">Phosphoprotein</keyword>
<feature type="non-terminal residue" evidence="11">
    <location>
        <position position="1"/>
    </location>
</feature>
<evidence type="ECO:0000256" key="1">
    <source>
        <dbReference type="ARBA" id="ARBA00000085"/>
    </source>
</evidence>
<dbReference type="InterPro" id="IPR036890">
    <property type="entry name" value="HATPase_C_sf"/>
</dbReference>
<dbReference type="GO" id="GO:0046983">
    <property type="term" value="F:protein dimerization activity"/>
    <property type="evidence" value="ECO:0007669"/>
    <property type="project" value="InterPro"/>
</dbReference>